<gene>
    <name evidence="2" type="ORF">AMTR_s00019p00109830</name>
</gene>
<reference evidence="3" key="1">
    <citation type="journal article" date="2013" name="Science">
        <title>The Amborella genome and the evolution of flowering plants.</title>
        <authorList>
            <consortium name="Amborella Genome Project"/>
        </authorList>
    </citation>
    <scope>NUCLEOTIDE SEQUENCE [LARGE SCALE GENOMIC DNA]</scope>
</reference>
<organism evidence="2 3">
    <name type="scientific">Amborella trichopoda</name>
    <dbReference type="NCBI Taxonomy" id="13333"/>
    <lineage>
        <taxon>Eukaryota</taxon>
        <taxon>Viridiplantae</taxon>
        <taxon>Streptophyta</taxon>
        <taxon>Embryophyta</taxon>
        <taxon>Tracheophyta</taxon>
        <taxon>Spermatophyta</taxon>
        <taxon>Magnoliopsida</taxon>
        <taxon>Amborellales</taxon>
        <taxon>Amborellaceae</taxon>
        <taxon>Amborella</taxon>
    </lineage>
</organism>
<dbReference type="Gramene" id="ERN07118">
    <property type="protein sequence ID" value="ERN07118"/>
    <property type="gene ID" value="AMTR_s00019p00109830"/>
</dbReference>
<dbReference type="EMBL" id="KI393807">
    <property type="protein sequence ID" value="ERN07118.1"/>
    <property type="molecule type" value="Genomic_DNA"/>
</dbReference>
<accession>W1PGL6</accession>
<dbReference type="HOGENOM" id="CLU_2389125_0_0_1"/>
<evidence type="ECO:0000313" key="2">
    <source>
        <dbReference type="EMBL" id="ERN07118.1"/>
    </source>
</evidence>
<keyword evidence="3" id="KW-1185">Reference proteome</keyword>
<proteinExistence type="predicted"/>
<feature type="region of interest" description="Disordered" evidence="1">
    <location>
        <begin position="36"/>
        <end position="66"/>
    </location>
</feature>
<evidence type="ECO:0000313" key="3">
    <source>
        <dbReference type="Proteomes" id="UP000017836"/>
    </source>
</evidence>
<dbReference type="Proteomes" id="UP000017836">
    <property type="component" value="Unassembled WGS sequence"/>
</dbReference>
<name>W1PGL6_AMBTC</name>
<dbReference type="AlphaFoldDB" id="W1PGL6"/>
<sequence length="94" mass="10392">MIVKLKFILTSMNVSYIANELYSSLLIEEAHTSHMALEDKKDKRGRPRVSQRAKASSRANGPPSRGLLGRLMFCGVDGRQQLFSGGREGRSIGI</sequence>
<protein>
    <submittedName>
        <fullName evidence="2">Uncharacterized protein</fullName>
    </submittedName>
</protein>
<evidence type="ECO:0000256" key="1">
    <source>
        <dbReference type="SAM" id="MobiDB-lite"/>
    </source>
</evidence>